<sequence length="52" mass="6106">PLKWRAASESGGIIIDISNIKMYSLASDWAWVFKLQNITPKQINKKLRKYRQ</sequence>
<dbReference type="EMBL" id="CAJOAY010036208">
    <property type="protein sequence ID" value="CAF4455771.1"/>
    <property type="molecule type" value="Genomic_DNA"/>
</dbReference>
<protein>
    <submittedName>
        <fullName evidence="1">Uncharacterized protein</fullName>
    </submittedName>
</protein>
<name>A0A820SUP8_9BILA</name>
<dbReference type="Proteomes" id="UP000663881">
    <property type="component" value="Unassembled WGS sequence"/>
</dbReference>
<feature type="non-terminal residue" evidence="1">
    <location>
        <position position="1"/>
    </location>
</feature>
<organism evidence="1 2">
    <name type="scientific">Adineta steineri</name>
    <dbReference type="NCBI Taxonomy" id="433720"/>
    <lineage>
        <taxon>Eukaryota</taxon>
        <taxon>Metazoa</taxon>
        <taxon>Spiralia</taxon>
        <taxon>Gnathifera</taxon>
        <taxon>Rotifera</taxon>
        <taxon>Eurotatoria</taxon>
        <taxon>Bdelloidea</taxon>
        <taxon>Adinetida</taxon>
        <taxon>Adinetidae</taxon>
        <taxon>Adineta</taxon>
    </lineage>
</organism>
<accession>A0A820SUP8</accession>
<comment type="caution">
    <text evidence="1">The sequence shown here is derived from an EMBL/GenBank/DDBJ whole genome shotgun (WGS) entry which is preliminary data.</text>
</comment>
<proteinExistence type="predicted"/>
<reference evidence="1" key="1">
    <citation type="submission" date="2021-02" db="EMBL/GenBank/DDBJ databases">
        <authorList>
            <person name="Nowell W R."/>
        </authorList>
    </citation>
    <scope>NUCLEOTIDE SEQUENCE</scope>
</reference>
<gene>
    <name evidence="1" type="ORF">OKA104_LOCUS54406</name>
</gene>
<evidence type="ECO:0000313" key="1">
    <source>
        <dbReference type="EMBL" id="CAF4455771.1"/>
    </source>
</evidence>
<dbReference type="AlphaFoldDB" id="A0A820SUP8"/>
<evidence type="ECO:0000313" key="2">
    <source>
        <dbReference type="Proteomes" id="UP000663881"/>
    </source>
</evidence>